<sequence>MKVWKKALATTLVCAAIALPGAASAGTATTQKDPLYEGVKTLQMHGATWVPLREIAMKLGYTVVVGTDGKATFQVVSQGSENNDLMSERLKYFIRVKANWKMVEANNKEFKIHMAPIAHMNKLYVTKQFADYYLKMPVDALAKQSVAQYEGT</sequence>
<gene>
    <name evidence="2" type="ORF">SY83_10600</name>
</gene>
<keyword evidence="1" id="KW-0732">Signal</keyword>
<dbReference type="OrthoDB" id="2532945at2"/>
<evidence type="ECO:0000313" key="2">
    <source>
        <dbReference type="EMBL" id="ANE46644.1"/>
    </source>
</evidence>
<name>A0A172TIB7_9BACL</name>
<protein>
    <submittedName>
        <fullName evidence="2">Uncharacterized protein</fullName>
    </submittedName>
</protein>
<dbReference type="Proteomes" id="UP000076927">
    <property type="component" value="Chromosome"/>
</dbReference>
<reference evidence="2 3" key="1">
    <citation type="submission" date="2015-01" db="EMBL/GenBank/DDBJ databases">
        <title>Paenibacillus swuensis/DY6/whole genome sequencing.</title>
        <authorList>
            <person name="Kim M.K."/>
            <person name="Srinivasan S."/>
            <person name="Lee J.-J."/>
        </authorList>
    </citation>
    <scope>NUCLEOTIDE SEQUENCE [LARGE SCALE GENOMIC DNA]</scope>
    <source>
        <strain evidence="2 3">DY6</strain>
    </source>
</reference>
<dbReference type="PATRIC" id="fig|1178515.4.peg.2128"/>
<feature type="chain" id="PRO_5008000819" evidence="1">
    <location>
        <begin position="26"/>
        <end position="152"/>
    </location>
</feature>
<accession>A0A172TIB7</accession>
<dbReference type="KEGG" id="pswu:SY83_10600"/>
<dbReference type="EMBL" id="CP011388">
    <property type="protein sequence ID" value="ANE46644.1"/>
    <property type="molecule type" value="Genomic_DNA"/>
</dbReference>
<evidence type="ECO:0000256" key="1">
    <source>
        <dbReference type="SAM" id="SignalP"/>
    </source>
</evidence>
<proteinExistence type="predicted"/>
<dbReference type="RefSeq" id="WP_068606310.1">
    <property type="nucleotide sequence ID" value="NZ_CP011388.1"/>
</dbReference>
<feature type="signal peptide" evidence="1">
    <location>
        <begin position="1"/>
        <end position="25"/>
    </location>
</feature>
<organism evidence="2 3">
    <name type="scientific">Paenibacillus swuensis</name>
    <dbReference type="NCBI Taxonomy" id="1178515"/>
    <lineage>
        <taxon>Bacteria</taxon>
        <taxon>Bacillati</taxon>
        <taxon>Bacillota</taxon>
        <taxon>Bacilli</taxon>
        <taxon>Bacillales</taxon>
        <taxon>Paenibacillaceae</taxon>
        <taxon>Paenibacillus</taxon>
    </lineage>
</organism>
<keyword evidence="3" id="KW-1185">Reference proteome</keyword>
<evidence type="ECO:0000313" key="3">
    <source>
        <dbReference type="Proteomes" id="UP000076927"/>
    </source>
</evidence>
<dbReference type="AlphaFoldDB" id="A0A172TIB7"/>